<dbReference type="GO" id="GO:0008270">
    <property type="term" value="F:zinc ion binding"/>
    <property type="evidence" value="ECO:0007669"/>
    <property type="project" value="InterPro"/>
</dbReference>
<evidence type="ECO:0000256" key="3">
    <source>
        <dbReference type="ARBA" id="ARBA00038412"/>
    </source>
</evidence>
<gene>
    <name evidence="7" type="ORF">I6U48_09310</name>
</gene>
<evidence type="ECO:0000259" key="6">
    <source>
        <dbReference type="SMART" id="SM00507"/>
    </source>
</evidence>
<dbReference type="PANTHER" id="PTHR41286:SF1">
    <property type="entry name" value="HNH NUCLEASE YAJD-RELATED"/>
    <property type="match status" value="1"/>
</dbReference>
<dbReference type="SMART" id="SM00507">
    <property type="entry name" value="HNHc"/>
    <property type="match status" value="1"/>
</dbReference>
<keyword evidence="8" id="KW-1185">Reference proteome</keyword>
<dbReference type="Pfam" id="PF01844">
    <property type="entry name" value="HNH"/>
    <property type="match status" value="1"/>
</dbReference>
<dbReference type="GO" id="GO:0005829">
    <property type="term" value="C:cytosol"/>
    <property type="evidence" value="ECO:0007669"/>
    <property type="project" value="TreeGrafter"/>
</dbReference>
<evidence type="ECO:0000256" key="5">
    <source>
        <dbReference type="SAM" id="MobiDB-lite"/>
    </source>
</evidence>
<dbReference type="EMBL" id="JAEEGC010000037">
    <property type="protein sequence ID" value="MBV7273107.1"/>
    <property type="molecule type" value="Genomic_DNA"/>
</dbReference>
<feature type="domain" description="HNH nuclease" evidence="6">
    <location>
        <begin position="30"/>
        <end position="86"/>
    </location>
</feature>
<evidence type="ECO:0000256" key="4">
    <source>
        <dbReference type="ARBA" id="ARBA00040194"/>
    </source>
</evidence>
<dbReference type="GO" id="GO:0016787">
    <property type="term" value="F:hydrolase activity"/>
    <property type="evidence" value="ECO:0007669"/>
    <property type="project" value="UniProtKB-KW"/>
</dbReference>
<evidence type="ECO:0000256" key="2">
    <source>
        <dbReference type="ARBA" id="ARBA00022801"/>
    </source>
</evidence>
<accession>A0A949TMD2</accession>
<keyword evidence="2" id="KW-0378">Hydrolase</keyword>
<dbReference type="GO" id="GO:0004519">
    <property type="term" value="F:endonuclease activity"/>
    <property type="evidence" value="ECO:0007669"/>
    <property type="project" value="UniProtKB-KW"/>
</dbReference>
<evidence type="ECO:0000313" key="8">
    <source>
        <dbReference type="Proteomes" id="UP000694308"/>
    </source>
</evidence>
<dbReference type="Proteomes" id="UP000694308">
    <property type="component" value="Unassembled WGS sequence"/>
</dbReference>
<feature type="region of interest" description="Disordered" evidence="5">
    <location>
        <begin position="87"/>
        <end position="106"/>
    </location>
</feature>
<sequence length="106" mass="12675">MNSTEVIQWIKALIQHKNIKAFYNSILWLNKRREALDRDNNECQKCKDRGLFSQANCVHHRKHIKKYPELALDLDNLISLCNSCHDEEHPEKLKNKPKPQLNVERW</sequence>
<keyword evidence="1" id="KW-0540">Nuclease</keyword>
<proteinExistence type="inferred from homology"/>
<dbReference type="CDD" id="cd00085">
    <property type="entry name" value="HNHc"/>
    <property type="match status" value="1"/>
</dbReference>
<protein>
    <recommendedName>
        <fullName evidence="4">Putative HNH nuclease YajD</fullName>
    </recommendedName>
</protein>
<evidence type="ECO:0000256" key="1">
    <source>
        <dbReference type="ARBA" id="ARBA00022722"/>
    </source>
</evidence>
<reference evidence="7" key="1">
    <citation type="submission" date="2020-12" db="EMBL/GenBank/DDBJ databases">
        <title>Clostridium thailandense sp. nov., a novel acetogenic bacterium isolated from peat land soil in Thailand.</title>
        <authorList>
            <person name="Chaikitkaew S."/>
            <person name="Birkeland N.K."/>
        </authorList>
    </citation>
    <scope>NUCLEOTIDE SEQUENCE</scope>
    <source>
        <strain evidence="7">PL3</strain>
    </source>
</reference>
<dbReference type="AlphaFoldDB" id="A0A949TMD2"/>
<dbReference type="InterPro" id="IPR003615">
    <property type="entry name" value="HNH_nuc"/>
</dbReference>
<organism evidence="7 8">
    <name type="scientific">Clostridium thailandense</name>
    <dbReference type="NCBI Taxonomy" id="2794346"/>
    <lineage>
        <taxon>Bacteria</taxon>
        <taxon>Bacillati</taxon>
        <taxon>Bacillota</taxon>
        <taxon>Clostridia</taxon>
        <taxon>Eubacteriales</taxon>
        <taxon>Clostridiaceae</taxon>
        <taxon>Clostridium</taxon>
    </lineage>
</organism>
<name>A0A949TMD2_9CLOT</name>
<dbReference type="RefSeq" id="WP_218320132.1">
    <property type="nucleotide sequence ID" value="NZ_JAEEGC010000037.1"/>
</dbReference>
<dbReference type="GO" id="GO:0003676">
    <property type="term" value="F:nucleic acid binding"/>
    <property type="evidence" value="ECO:0007669"/>
    <property type="project" value="InterPro"/>
</dbReference>
<comment type="similarity">
    <text evidence="3">Belongs to the HNH nuclease family.</text>
</comment>
<dbReference type="PANTHER" id="PTHR41286">
    <property type="entry name" value="HNH NUCLEASE YAJD-RELATED"/>
    <property type="match status" value="1"/>
</dbReference>
<evidence type="ECO:0000313" key="7">
    <source>
        <dbReference type="EMBL" id="MBV7273107.1"/>
    </source>
</evidence>
<keyword evidence="7" id="KW-0255">Endonuclease</keyword>
<comment type="caution">
    <text evidence="7">The sequence shown here is derived from an EMBL/GenBank/DDBJ whole genome shotgun (WGS) entry which is preliminary data.</text>
</comment>
<dbReference type="InterPro" id="IPR002711">
    <property type="entry name" value="HNH"/>
</dbReference>